<dbReference type="InterPro" id="IPR036388">
    <property type="entry name" value="WH-like_DNA-bd_sf"/>
</dbReference>
<sequence length="295" mass="31704">MLDLHRLRLLKELHTRGTLAAVAAALGYSSSAVSQQLALLEKEAGAPLLERVGRGVRLTPQALILVGHAEAVLDRLEQAEAEIEASLTAPTGVVRLAAFQTAMLSLMPPLLELLARDAPKLRLDAVQLEPDRALSLLTAGGCDLVLAEEYPGYPLPRLPGFDRLDLGPDAMRLAVPPSLTGRGLAQLADQRWILEPADTESGRWARALCRSAGFEPDVAFDSTDIVTHIRLVETGNAVAILPDLVWADGPPPGDELGHRRIYTCAREGTRQRPGIVAVRAGLRRVYSNRVGSPAP</sequence>
<dbReference type="Gene3D" id="3.40.190.10">
    <property type="entry name" value="Periplasmic binding protein-like II"/>
    <property type="match status" value="2"/>
</dbReference>
<dbReference type="Pfam" id="PF00126">
    <property type="entry name" value="HTH_1"/>
    <property type="match status" value="1"/>
</dbReference>
<keyword evidence="3" id="KW-0238">DNA-binding</keyword>
<dbReference type="InterPro" id="IPR000847">
    <property type="entry name" value="LysR_HTH_N"/>
</dbReference>
<evidence type="ECO:0000259" key="5">
    <source>
        <dbReference type="PROSITE" id="PS50931"/>
    </source>
</evidence>
<dbReference type="PANTHER" id="PTHR30346">
    <property type="entry name" value="TRANSCRIPTIONAL DUAL REGULATOR HCAR-RELATED"/>
    <property type="match status" value="1"/>
</dbReference>
<keyword evidence="4" id="KW-0804">Transcription</keyword>
<evidence type="ECO:0000256" key="4">
    <source>
        <dbReference type="ARBA" id="ARBA00023163"/>
    </source>
</evidence>
<evidence type="ECO:0000256" key="1">
    <source>
        <dbReference type="ARBA" id="ARBA00009437"/>
    </source>
</evidence>
<reference evidence="6 7" key="1">
    <citation type="submission" date="2024-09" db="EMBL/GenBank/DDBJ databases">
        <authorList>
            <person name="Sun Q."/>
            <person name="Mori K."/>
        </authorList>
    </citation>
    <scope>NUCLEOTIDE SEQUENCE [LARGE SCALE GENOMIC DNA]</scope>
    <source>
        <strain evidence="6 7">TBRC 1432</strain>
    </source>
</reference>
<proteinExistence type="inferred from homology"/>
<protein>
    <submittedName>
        <fullName evidence="6">LysR family transcriptional regulator</fullName>
    </submittedName>
</protein>
<comment type="caution">
    <text evidence="6">The sequence shown here is derived from an EMBL/GenBank/DDBJ whole genome shotgun (WGS) entry which is preliminary data.</text>
</comment>
<name>A0ABV6MJZ4_9PSEU</name>
<keyword evidence="2" id="KW-0805">Transcription regulation</keyword>
<evidence type="ECO:0000256" key="3">
    <source>
        <dbReference type="ARBA" id="ARBA00023125"/>
    </source>
</evidence>
<keyword evidence="7" id="KW-1185">Reference proteome</keyword>
<dbReference type="RefSeq" id="WP_273939230.1">
    <property type="nucleotide sequence ID" value="NZ_CP097263.1"/>
</dbReference>
<gene>
    <name evidence="6" type="ORF">ACFFH7_03090</name>
</gene>
<dbReference type="SUPFAM" id="SSF46785">
    <property type="entry name" value="Winged helix' DNA-binding domain"/>
    <property type="match status" value="1"/>
</dbReference>
<dbReference type="InterPro" id="IPR005119">
    <property type="entry name" value="LysR_subst-bd"/>
</dbReference>
<dbReference type="Proteomes" id="UP001589810">
    <property type="component" value="Unassembled WGS sequence"/>
</dbReference>
<accession>A0ABV6MJZ4</accession>
<feature type="domain" description="HTH lysR-type" evidence="5">
    <location>
        <begin position="2"/>
        <end position="59"/>
    </location>
</feature>
<evidence type="ECO:0000313" key="6">
    <source>
        <dbReference type="EMBL" id="MFC0540447.1"/>
    </source>
</evidence>
<evidence type="ECO:0000256" key="2">
    <source>
        <dbReference type="ARBA" id="ARBA00023015"/>
    </source>
</evidence>
<dbReference type="Pfam" id="PF03466">
    <property type="entry name" value="LysR_substrate"/>
    <property type="match status" value="1"/>
</dbReference>
<dbReference type="PROSITE" id="PS50931">
    <property type="entry name" value="HTH_LYSR"/>
    <property type="match status" value="1"/>
</dbReference>
<dbReference type="Gene3D" id="1.10.10.10">
    <property type="entry name" value="Winged helix-like DNA-binding domain superfamily/Winged helix DNA-binding domain"/>
    <property type="match status" value="1"/>
</dbReference>
<comment type="similarity">
    <text evidence="1">Belongs to the LysR transcriptional regulatory family.</text>
</comment>
<dbReference type="SUPFAM" id="SSF53850">
    <property type="entry name" value="Periplasmic binding protein-like II"/>
    <property type="match status" value="1"/>
</dbReference>
<dbReference type="PANTHER" id="PTHR30346:SF29">
    <property type="entry name" value="LYSR SUBSTRATE-BINDING"/>
    <property type="match status" value="1"/>
</dbReference>
<organism evidence="6 7">
    <name type="scientific">Kutzneria chonburiensis</name>
    <dbReference type="NCBI Taxonomy" id="1483604"/>
    <lineage>
        <taxon>Bacteria</taxon>
        <taxon>Bacillati</taxon>
        <taxon>Actinomycetota</taxon>
        <taxon>Actinomycetes</taxon>
        <taxon>Pseudonocardiales</taxon>
        <taxon>Pseudonocardiaceae</taxon>
        <taxon>Kutzneria</taxon>
    </lineage>
</organism>
<dbReference type="EMBL" id="JBHLUD010000001">
    <property type="protein sequence ID" value="MFC0540447.1"/>
    <property type="molecule type" value="Genomic_DNA"/>
</dbReference>
<dbReference type="InterPro" id="IPR036390">
    <property type="entry name" value="WH_DNA-bd_sf"/>
</dbReference>
<evidence type="ECO:0000313" key="7">
    <source>
        <dbReference type="Proteomes" id="UP001589810"/>
    </source>
</evidence>